<feature type="compositionally biased region" description="Acidic residues" evidence="5">
    <location>
        <begin position="267"/>
        <end position="287"/>
    </location>
</feature>
<feature type="region of interest" description="Disordered" evidence="5">
    <location>
        <begin position="873"/>
        <end position="952"/>
    </location>
</feature>
<feature type="region of interest" description="Disordered" evidence="5">
    <location>
        <begin position="1499"/>
        <end position="1540"/>
    </location>
</feature>
<feature type="compositionally biased region" description="Low complexity" evidence="5">
    <location>
        <begin position="1048"/>
        <end position="1062"/>
    </location>
</feature>
<feature type="non-terminal residue" evidence="7">
    <location>
        <position position="1947"/>
    </location>
</feature>
<keyword evidence="4" id="KW-0378">Hydrolase</keyword>
<sequence>ETRNGSHGAQMPNALNSAAAAASSLDYGAPPSTGKSVASAFEVLGLQAPHLRQPQVDQGERFIQAITGEKKNIPSWSGQPNTMRSWLKLLAYWESETTLARDRWGLRLYQSFPEGSQPRKIADQVPMNSEKGYGMILTALMAKYKPYLEVAGPTSIDKFFYTGKRGKTETFATYVADKEVARQEMESHLQERLCERVAGRVLLRHANLTEWQRELMALREQHQLLSFDQIAALLRPLDRPELLAQAAGAELGAQAAKHYPVIHPEDEGNNDVDEYDEEDAEEEESSESEFHEGEMLFEDREYEEDEALYIQAYHSAYADGRKDLNTRRKERGFVRRKGSAKEGGRSGKGSGKKGRSSRTSNPVLDVLTRDCPLKGSGKGASKPNTKQATFVICRGNGQPASHYMTSMQFARYDQVISIFAGVQVSGAEALVDTAAEDAVVGERAMAKLETELRRHGLQVVSVPAINAVPCAGIGGQARIQRIVDAPVGVAGIHGLLRFTVLADTDKFQTPPLLPISFLEAVGAIIDLSNETLRTPDGHETRMGGEASTGEATSTSTAASTSMATSAAASTSMSTSAMQHGDEDAALQQDESFETLEEMTAWATLRENGVEEEARRQSERREFSTEAMERLLEMVSFRGKNGREVLVSRRKDAGAAAFGLYVHGKMCGVTTIAGKFPNFVKYVNQWFRGGLWREIDPAKAAQLGEKEENQEDKSARTPSMSVKKREAAWRRMVQHLLWMLATARRQMVSDYLLTRNGPKEEPMTSTGDFDPAQEEPEQTHRSRDWRTSSKVHESQDVAVRTQRVPSRTGSPSLQGEPQGVVVDLPQVRKQMEKDLGRTERRAYPKFLPAPRGRPEQGPREVEIDTKGKAAVITRRTETTTKTSEWEKTTRKPGTNTGQVASSAGQSRDGQHDQERAAVRHSSSPAGEDTDRETSRGRGTRLRRGDDAKSRRKARVMISGEQLENHKAAPLRGLCSELRRRGWSLCALMVLFSVTAQPFSCADKLFGSPVGSPVEQGTWDQATETWTFSWKESASQQPLCTSAGSSSSCPTTWNATSSSTTSPSNDDDHEKVYCYAFYKEDACVNWMADSSGKSEHIPKAVNKDIQQALIKGGVDVSEVYSPPRLTERAQRHGLRPGTAMDLATGWGFAVPQQRREALRLLREHQPALITLCPPCGPFSTTRHLSNHKRDPAVVQAEVEQGRVHLRFALSLAKMQLREGRGFIFEHPRGASSWRTSEMEEVLQHPDVLRVVLDMCAFGLRDPNGSLHLKPTVIITNVKEIAEALAKRCAHDHYHTPLMGGQLTANAAKYTSAFVDAILKGLRRHLRRQHFPVFGIPDQWEWRGNDLVCRHFAPRRQPITPHECPVFDLTHVKFTGSRSTSKEFVGGSSIVVQDTWTTTRPGAPDRQLWTGTTHFETVPTILLPQPMEDYADWLARAVAHDMYQYQTSETAFQAEYRQLFPSRRILEGRGRRQVRFEQDEPENDNGEDLDRFLDTLGNAEEAHEQLPDERDDETMVSRELRDVQVRERDPRRDEDDDVVEPPPELRRELYRIHRNLGHPDDQTFCRALRHSGVKMEIIKWVKRRFECPICQRRKRPGTRRPAHLSRQLEFNSVVGIDLVFVQRYVIVNCLCWGTGYQQAMIVDNKESRNVVRAVLGGWHKFFGPPAMVVVDQGKEFASREFSEAIGEWGTVVHFIDVRSPWQNSRTERAGASLKTVLSKILDERTACSSEEFELALDAAVWCRNQYYDRSGFSPFQRVFGKSMRTPYALLSDDAMDRDLVNHVHSDNMRQVQAMRNKAMQAWAQSQDEMAIQRAVSTRTRATDLKELANGDTVYVWRHTVDYVGWVGPGVVVNQTDNGRSLWMSLRGYLIKASREQVRNATNEESLGAELVKVLSSELLEKLESGELRNYRDIRSEGGPDEPDLMEIEAPINGGDHPEGKSIHLEKKTWR</sequence>
<feature type="domain" description="Integrase catalytic" evidence="6">
    <location>
        <begin position="1589"/>
        <end position="1759"/>
    </location>
</feature>
<feature type="region of interest" description="Disordered" evidence="5">
    <location>
        <begin position="259"/>
        <end position="294"/>
    </location>
</feature>
<keyword evidence="3" id="KW-0540">Nuclease</keyword>
<feature type="compositionally biased region" description="Basic and acidic residues" evidence="5">
    <location>
        <begin position="1932"/>
        <end position="1947"/>
    </location>
</feature>
<reference evidence="7" key="1">
    <citation type="submission" date="2021-02" db="EMBL/GenBank/DDBJ databases">
        <authorList>
            <person name="Dougan E. K."/>
            <person name="Rhodes N."/>
            <person name="Thang M."/>
            <person name="Chan C."/>
        </authorList>
    </citation>
    <scope>NUCLEOTIDE SEQUENCE</scope>
</reference>
<keyword evidence="4" id="KW-0255">Endonuclease</keyword>
<feature type="compositionally biased region" description="Polar residues" evidence="5">
    <location>
        <begin position="802"/>
        <end position="814"/>
    </location>
</feature>
<evidence type="ECO:0000256" key="1">
    <source>
        <dbReference type="ARBA" id="ARBA00022679"/>
    </source>
</evidence>
<feature type="compositionally biased region" description="Polar residues" evidence="5">
    <location>
        <begin position="891"/>
        <end position="906"/>
    </location>
</feature>
<dbReference type="InterPro" id="IPR001584">
    <property type="entry name" value="Integrase_cat-core"/>
</dbReference>
<organism evidence="7 8">
    <name type="scientific">Symbiodinium pilosum</name>
    <name type="common">Dinoflagellate</name>
    <dbReference type="NCBI Taxonomy" id="2952"/>
    <lineage>
        <taxon>Eukaryota</taxon>
        <taxon>Sar</taxon>
        <taxon>Alveolata</taxon>
        <taxon>Dinophyceae</taxon>
        <taxon>Suessiales</taxon>
        <taxon>Symbiodiniaceae</taxon>
        <taxon>Symbiodinium</taxon>
    </lineage>
</organism>
<dbReference type="GO" id="GO:0016779">
    <property type="term" value="F:nucleotidyltransferase activity"/>
    <property type="evidence" value="ECO:0007669"/>
    <property type="project" value="UniProtKB-KW"/>
</dbReference>
<feature type="compositionally biased region" description="Polar residues" evidence="5">
    <location>
        <begin position="1037"/>
        <end position="1047"/>
    </location>
</feature>
<evidence type="ECO:0000259" key="6">
    <source>
        <dbReference type="PROSITE" id="PS50994"/>
    </source>
</evidence>
<protein>
    <recommendedName>
        <fullName evidence="6">Integrase catalytic domain-containing protein</fullName>
    </recommendedName>
</protein>
<dbReference type="Proteomes" id="UP000649617">
    <property type="component" value="Unassembled WGS sequence"/>
</dbReference>
<evidence type="ECO:0000256" key="3">
    <source>
        <dbReference type="ARBA" id="ARBA00022722"/>
    </source>
</evidence>
<dbReference type="PROSITE" id="PS50994">
    <property type="entry name" value="INTEGRASE"/>
    <property type="match status" value="1"/>
</dbReference>
<accession>A0A812UK55</accession>
<dbReference type="Gene3D" id="2.40.70.10">
    <property type="entry name" value="Acid Proteases"/>
    <property type="match status" value="1"/>
</dbReference>
<feature type="region of interest" description="Disordered" evidence="5">
    <location>
        <begin position="701"/>
        <end position="723"/>
    </location>
</feature>
<feature type="compositionally biased region" description="Basic and acidic residues" evidence="5">
    <location>
        <begin position="1499"/>
        <end position="1530"/>
    </location>
</feature>
<keyword evidence="8" id="KW-1185">Reference proteome</keyword>
<dbReference type="GO" id="GO:0004519">
    <property type="term" value="F:endonuclease activity"/>
    <property type="evidence" value="ECO:0007669"/>
    <property type="project" value="UniProtKB-KW"/>
</dbReference>
<feature type="region of interest" description="Disordered" evidence="5">
    <location>
        <begin position="1468"/>
        <end position="1487"/>
    </location>
</feature>
<feature type="compositionally biased region" description="Basic and acidic residues" evidence="5">
    <location>
        <begin position="327"/>
        <end position="345"/>
    </location>
</feature>
<proteinExistence type="predicted"/>
<evidence type="ECO:0000256" key="5">
    <source>
        <dbReference type="SAM" id="MobiDB-lite"/>
    </source>
</evidence>
<keyword evidence="2" id="KW-0548">Nucleotidyltransferase</keyword>
<evidence type="ECO:0000313" key="7">
    <source>
        <dbReference type="EMBL" id="CAE7571802.1"/>
    </source>
</evidence>
<evidence type="ECO:0000256" key="4">
    <source>
        <dbReference type="ARBA" id="ARBA00022759"/>
    </source>
</evidence>
<dbReference type="InterPro" id="IPR021109">
    <property type="entry name" value="Peptidase_aspartic_dom_sf"/>
</dbReference>
<dbReference type="PANTHER" id="PTHR37984">
    <property type="entry name" value="PROTEIN CBG26694"/>
    <property type="match status" value="1"/>
</dbReference>
<feature type="region of interest" description="Disordered" evidence="5">
    <location>
        <begin position="1908"/>
        <end position="1947"/>
    </location>
</feature>
<feature type="region of interest" description="Disordered" evidence="5">
    <location>
        <begin position="327"/>
        <end position="364"/>
    </location>
</feature>
<name>A0A812UK55_SYMPI</name>
<dbReference type="PANTHER" id="PTHR37984:SF5">
    <property type="entry name" value="PROTEIN NYNRIN-LIKE"/>
    <property type="match status" value="1"/>
</dbReference>
<feature type="compositionally biased region" description="Basic and acidic residues" evidence="5">
    <location>
        <begin position="533"/>
        <end position="542"/>
    </location>
</feature>
<feature type="region of interest" description="Disordered" evidence="5">
    <location>
        <begin position="754"/>
        <end position="817"/>
    </location>
</feature>
<dbReference type="EMBL" id="CAJNIZ010037546">
    <property type="protein sequence ID" value="CAE7571802.1"/>
    <property type="molecule type" value="Genomic_DNA"/>
</dbReference>
<feature type="region of interest" description="Disordered" evidence="5">
    <location>
        <begin position="1037"/>
        <end position="1065"/>
    </location>
</feature>
<gene>
    <name evidence="7" type="ORF">SPIL2461_LOCUS15391</name>
</gene>
<feature type="compositionally biased region" description="Basic and acidic residues" evidence="5">
    <location>
        <begin position="776"/>
        <end position="794"/>
    </location>
</feature>
<dbReference type="Gene3D" id="3.30.420.10">
    <property type="entry name" value="Ribonuclease H-like superfamily/Ribonuclease H"/>
    <property type="match status" value="1"/>
</dbReference>
<dbReference type="InterPro" id="IPR012337">
    <property type="entry name" value="RNaseH-like_sf"/>
</dbReference>
<dbReference type="GO" id="GO:0003676">
    <property type="term" value="F:nucleic acid binding"/>
    <property type="evidence" value="ECO:0007669"/>
    <property type="project" value="InterPro"/>
</dbReference>
<feature type="compositionally biased region" description="Low complexity" evidence="5">
    <location>
        <begin position="543"/>
        <end position="577"/>
    </location>
</feature>
<evidence type="ECO:0000256" key="2">
    <source>
        <dbReference type="ARBA" id="ARBA00022695"/>
    </source>
</evidence>
<feature type="region of interest" description="Disordered" evidence="5">
    <location>
        <begin position="532"/>
        <end position="583"/>
    </location>
</feature>
<feature type="compositionally biased region" description="Basic and acidic residues" evidence="5">
    <location>
        <begin position="873"/>
        <end position="888"/>
    </location>
</feature>
<dbReference type="InterPro" id="IPR050951">
    <property type="entry name" value="Retrovirus_Pol_polyprotein"/>
</dbReference>
<dbReference type="GO" id="GO:0015074">
    <property type="term" value="P:DNA integration"/>
    <property type="evidence" value="ECO:0007669"/>
    <property type="project" value="InterPro"/>
</dbReference>
<comment type="caution">
    <text evidence="7">The sequence shown here is derived from an EMBL/GenBank/DDBJ whole genome shotgun (WGS) entry which is preliminary data.</text>
</comment>
<dbReference type="InterPro" id="IPR036397">
    <property type="entry name" value="RNaseH_sf"/>
</dbReference>
<evidence type="ECO:0000313" key="8">
    <source>
        <dbReference type="Proteomes" id="UP000649617"/>
    </source>
</evidence>
<feature type="compositionally biased region" description="Basic and acidic residues" evidence="5">
    <location>
        <begin position="907"/>
        <end position="916"/>
    </location>
</feature>
<feature type="compositionally biased region" description="Basic and acidic residues" evidence="5">
    <location>
        <begin position="703"/>
        <end position="714"/>
    </location>
</feature>
<dbReference type="OrthoDB" id="414530at2759"/>
<keyword evidence="1" id="KW-0808">Transferase</keyword>
<dbReference type="SUPFAM" id="SSF53098">
    <property type="entry name" value="Ribonuclease H-like"/>
    <property type="match status" value="1"/>
</dbReference>